<evidence type="ECO:0000313" key="3">
    <source>
        <dbReference type="Proteomes" id="UP000325395"/>
    </source>
</evidence>
<gene>
    <name evidence="2" type="ORF">BDV36DRAFT_245630</name>
</gene>
<reference evidence="2 3" key="1">
    <citation type="submission" date="2019-04" db="EMBL/GenBank/DDBJ databases">
        <authorList>
            <consortium name="DOE Joint Genome Institute"/>
            <person name="Mondo S."/>
            <person name="Kjaerbolling I."/>
            <person name="Vesth T."/>
            <person name="Frisvad J.C."/>
            <person name="Nybo J.L."/>
            <person name="Theobald S."/>
            <person name="Kildgaard S."/>
            <person name="Isbrandt T."/>
            <person name="Kuo A."/>
            <person name="Sato A."/>
            <person name="Lyhne E.K."/>
            <person name="Kogle M.E."/>
            <person name="Wiebenga A."/>
            <person name="Kun R.S."/>
            <person name="Lubbers R.J."/>
            <person name="Makela M.R."/>
            <person name="Barry K."/>
            <person name="Chovatia M."/>
            <person name="Clum A."/>
            <person name="Daum C."/>
            <person name="Haridas S."/>
            <person name="He G."/>
            <person name="LaButti K."/>
            <person name="Lipzen A."/>
            <person name="Riley R."/>
            <person name="Salamov A."/>
            <person name="Simmons B.A."/>
            <person name="Magnuson J.K."/>
            <person name="Henrissat B."/>
            <person name="Mortensen U.H."/>
            <person name="Larsen T.O."/>
            <person name="Devries R.P."/>
            <person name="Grigoriev I.V."/>
            <person name="Machida M."/>
            <person name="Baker S.E."/>
            <person name="Andersen M.R."/>
            <person name="Cantor M.N."/>
            <person name="Hua S.X."/>
        </authorList>
    </citation>
    <scope>NUCLEOTIDE SEQUENCE [LARGE SCALE GENOMIC DNA]</scope>
    <source>
        <strain evidence="2 3">CBS 117616</strain>
    </source>
</reference>
<name>A0ABQ6WZ95_9EURO</name>
<evidence type="ECO:0000256" key="1">
    <source>
        <dbReference type="SAM" id="Phobius"/>
    </source>
</evidence>
<feature type="transmembrane region" description="Helical" evidence="1">
    <location>
        <begin position="54"/>
        <end position="75"/>
    </location>
</feature>
<keyword evidence="1" id="KW-0812">Transmembrane</keyword>
<dbReference type="Proteomes" id="UP000325395">
    <property type="component" value="Unassembled WGS sequence"/>
</dbReference>
<organism evidence="2 3">
    <name type="scientific">Aspergillus pseudocaelatus</name>
    <dbReference type="NCBI Taxonomy" id="1825620"/>
    <lineage>
        <taxon>Eukaryota</taxon>
        <taxon>Fungi</taxon>
        <taxon>Dikarya</taxon>
        <taxon>Ascomycota</taxon>
        <taxon>Pezizomycotina</taxon>
        <taxon>Eurotiomycetes</taxon>
        <taxon>Eurotiomycetidae</taxon>
        <taxon>Eurotiales</taxon>
        <taxon>Aspergillaceae</taxon>
        <taxon>Aspergillus</taxon>
        <taxon>Aspergillus subgen. Circumdati</taxon>
    </lineage>
</organism>
<accession>A0ABQ6WZ95</accession>
<protein>
    <submittedName>
        <fullName evidence="2">Uncharacterized protein</fullName>
    </submittedName>
</protein>
<sequence>MLFGGCAFVDSSSESAARASGSSFISPFGYRVPTPSHPLSAIPFSAAQRFCRTYWSPSGCGGILLIIVCAFSRCLRDGARRLHYRPGTLPICVGLIKKTPCCPLPFTSFAGM</sequence>
<proteinExistence type="predicted"/>
<keyword evidence="3" id="KW-1185">Reference proteome</keyword>
<keyword evidence="1" id="KW-1133">Transmembrane helix</keyword>
<keyword evidence="1" id="KW-0472">Membrane</keyword>
<evidence type="ECO:0000313" key="2">
    <source>
        <dbReference type="EMBL" id="KAE8422378.1"/>
    </source>
</evidence>
<dbReference type="EMBL" id="ML735695">
    <property type="protein sequence ID" value="KAE8422378.1"/>
    <property type="molecule type" value="Genomic_DNA"/>
</dbReference>